<feature type="compositionally biased region" description="Low complexity" evidence="1">
    <location>
        <begin position="205"/>
        <end position="219"/>
    </location>
</feature>
<accession>A0ABN9TI84</accession>
<feature type="non-terminal residue" evidence="2">
    <location>
        <position position="1"/>
    </location>
</feature>
<keyword evidence="3" id="KW-1185">Reference proteome</keyword>
<gene>
    <name evidence="2" type="ORF">PCOR1329_LOCUS39378</name>
</gene>
<evidence type="ECO:0000256" key="1">
    <source>
        <dbReference type="SAM" id="MobiDB-lite"/>
    </source>
</evidence>
<dbReference type="Proteomes" id="UP001189429">
    <property type="component" value="Unassembled WGS sequence"/>
</dbReference>
<evidence type="ECO:0000313" key="2">
    <source>
        <dbReference type="EMBL" id="CAK0845649.1"/>
    </source>
</evidence>
<feature type="region of interest" description="Disordered" evidence="1">
    <location>
        <begin position="30"/>
        <end position="238"/>
    </location>
</feature>
<feature type="compositionally biased region" description="Low complexity" evidence="1">
    <location>
        <begin position="53"/>
        <end position="66"/>
    </location>
</feature>
<feature type="non-terminal residue" evidence="2">
    <location>
        <position position="238"/>
    </location>
</feature>
<reference evidence="2" key="1">
    <citation type="submission" date="2023-10" db="EMBL/GenBank/DDBJ databases">
        <authorList>
            <person name="Chen Y."/>
            <person name="Shah S."/>
            <person name="Dougan E. K."/>
            <person name="Thang M."/>
            <person name="Chan C."/>
        </authorList>
    </citation>
    <scope>NUCLEOTIDE SEQUENCE [LARGE SCALE GENOMIC DNA]</scope>
</reference>
<sequence>RAPCHASRGMRCRTHGWLAAELGLRRACRASTTGTPSGARWKPPLRCARRPPRICAPWGSRPATASTRRRSSSWQGGGLRDPDGPSRRGRSARGGRGAARASSSSPGARPPRASGRSSGTSWTTSRRGGSSPRRCSTCALPSATGAGSGETSTAASSPRSGSSEGLCPSRSRTSVAPLEVASMMATRVRAHAQPAPPRSPRGRWSRSSSGPAPRRAPSFRARRSGPTSQRAQGWCLLA</sequence>
<comment type="caution">
    <text evidence="2">The sequence shown here is derived from an EMBL/GenBank/DDBJ whole genome shotgun (WGS) entry which is preliminary data.</text>
</comment>
<dbReference type="EMBL" id="CAUYUJ010014754">
    <property type="protein sequence ID" value="CAK0845649.1"/>
    <property type="molecule type" value="Genomic_DNA"/>
</dbReference>
<name>A0ABN9TI84_9DINO</name>
<protein>
    <submittedName>
        <fullName evidence="2">Uncharacterized protein</fullName>
    </submittedName>
</protein>
<proteinExistence type="predicted"/>
<feature type="compositionally biased region" description="Low complexity" evidence="1">
    <location>
        <begin position="98"/>
        <end position="163"/>
    </location>
</feature>
<organism evidence="2 3">
    <name type="scientific">Prorocentrum cordatum</name>
    <dbReference type="NCBI Taxonomy" id="2364126"/>
    <lineage>
        <taxon>Eukaryota</taxon>
        <taxon>Sar</taxon>
        <taxon>Alveolata</taxon>
        <taxon>Dinophyceae</taxon>
        <taxon>Prorocentrales</taxon>
        <taxon>Prorocentraceae</taxon>
        <taxon>Prorocentrum</taxon>
    </lineage>
</organism>
<evidence type="ECO:0000313" key="3">
    <source>
        <dbReference type="Proteomes" id="UP001189429"/>
    </source>
</evidence>